<evidence type="ECO:0000256" key="2">
    <source>
        <dbReference type="ARBA" id="ARBA00023315"/>
    </source>
</evidence>
<keyword evidence="2" id="KW-0012">Acyltransferase</keyword>
<organism evidence="5 6">
    <name type="scientific">Plantactinospora endophytica</name>
    <dbReference type="NCBI Taxonomy" id="673535"/>
    <lineage>
        <taxon>Bacteria</taxon>
        <taxon>Bacillati</taxon>
        <taxon>Actinomycetota</taxon>
        <taxon>Actinomycetes</taxon>
        <taxon>Micromonosporales</taxon>
        <taxon>Micromonosporaceae</taxon>
        <taxon>Plantactinospora</taxon>
    </lineage>
</organism>
<reference evidence="5 6" key="1">
    <citation type="submission" date="2021-01" db="EMBL/GenBank/DDBJ databases">
        <title>Whole genome shotgun sequence of Plantactinospora endophytica NBRC 110450.</title>
        <authorList>
            <person name="Komaki H."/>
            <person name="Tamura T."/>
        </authorList>
    </citation>
    <scope>NUCLEOTIDE SEQUENCE [LARGE SCALE GENOMIC DNA]</scope>
    <source>
        <strain evidence="5 6">NBRC 110450</strain>
    </source>
</reference>
<comment type="caution">
    <text evidence="5">The sequence shown here is derived from an EMBL/GenBank/DDBJ whole genome shotgun (WGS) entry which is preliminary data.</text>
</comment>
<dbReference type="EMBL" id="BONW01000034">
    <property type="protein sequence ID" value="GIG91127.1"/>
    <property type="molecule type" value="Genomic_DNA"/>
</dbReference>
<evidence type="ECO:0000313" key="5">
    <source>
        <dbReference type="EMBL" id="GIG91127.1"/>
    </source>
</evidence>
<dbReference type="InterPro" id="IPR000182">
    <property type="entry name" value="GNAT_dom"/>
</dbReference>
<dbReference type="Pfam" id="PF00583">
    <property type="entry name" value="Acetyltransf_1"/>
    <property type="match status" value="1"/>
</dbReference>
<sequence>MIEIRSFAETDRAALRELFGRAGEGSPASLLWGHEESEAAMYLEPYMSQEPDSLFVAVRGGHVVGYLAGCLDSSTLPSERKRMERAIAKYRLVFRPKPAAFFARGMVDMASAAVLGKPTARGFADARWPAHLHINVTPLARGTGAADGLMKRWFDRLVQTGSPGCYLQTLAENTRAVRFFERVGFARHGPTPVVPGARQGGRQLHQQTMVWQP</sequence>
<evidence type="ECO:0000256" key="1">
    <source>
        <dbReference type="ARBA" id="ARBA00022679"/>
    </source>
</evidence>
<proteinExistence type="predicted"/>
<dbReference type="SUPFAM" id="SSF55729">
    <property type="entry name" value="Acyl-CoA N-acyltransferases (Nat)"/>
    <property type="match status" value="1"/>
</dbReference>
<dbReference type="PROSITE" id="PS51186">
    <property type="entry name" value="GNAT"/>
    <property type="match status" value="1"/>
</dbReference>
<accession>A0ABQ4EA26</accession>
<gene>
    <name evidence="5" type="ORF">Pen02_60630</name>
</gene>
<keyword evidence="6" id="KW-1185">Reference proteome</keyword>
<dbReference type="InterPro" id="IPR050832">
    <property type="entry name" value="Bact_Acetyltransf"/>
</dbReference>
<feature type="domain" description="N-acetyltransferase" evidence="4">
    <location>
        <begin position="2"/>
        <end position="210"/>
    </location>
</feature>
<dbReference type="InterPro" id="IPR016181">
    <property type="entry name" value="Acyl_CoA_acyltransferase"/>
</dbReference>
<evidence type="ECO:0000259" key="4">
    <source>
        <dbReference type="PROSITE" id="PS51186"/>
    </source>
</evidence>
<name>A0ABQ4EA26_9ACTN</name>
<feature type="region of interest" description="Disordered" evidence="3">
    <location>
        <begin position="192"/>
        <end position="213"/>
    </location>
</feature>
<protein>
    <submittedName>
        <fullName evidence="5">N-acetyltransferase</fullName>
    </submittedName>
</protein>
<dbReference type="PANTHER" id="PTHR43877">
    <property type="entry name" value="AMINOALKYLPHOSPHONATE N-ACETYLTRANSFERASE-RELATED-RELATED"/>
    <property type="match status" value="1"/>
</dbReference>
<evidence type="ECO:0000256" key="3">
    <source>
        <dbReference type="SAM" id="MobiDB-lite"/>
    </source>
</evidence>
<dbReference type="RefSeq" id="WP_203869528.1">
    <property type="nucleotide sequence ID" value="NZ_BONW01000034.1"/>
</dbReference>
<dbReference type="Proteomes" id="UP000646749">
    <property type="component" value="Unassembled WGS sequence"/>
</dbReference>
<evidence type="ECO:0000313" key="6">
    <source>
        <dbReference type="Proteomes" id="UP000646749"/>
    </source>
</evidence>
<dbReference type="Gene3D" id="3.40.630.30">
    <property type="match status" value="1"/>
</dbReference>
<keyword evidence="1" id="KW-0808">Transferase</keyword>
<feature type="compositionally biased region" description="Polar residues" evidence="3">
    <location>
        <begin position="204"/>
        <end position="213"/>
    </location>
</feature>